<dbReference type="Gene3D" id="1.20.120.550">
    <property type="entry name" value="Membrane associated eicosanoid/glutathione metabolism-like domain"/>
    <property type="match status" value="1"/>
</dbReference>
<dbReference type="GO" id="GO:0004364">
    <property type="term" value="F:glutathione transferase activity"/>
    <property type="evidence" value="ECO:0007669"/>
    <property type="project" value="TreeGrafter"/>
</dbReference>
<comment type="subcellular location">
    <subcellularLocation>
        <location evidence="1">Membrane</location>
        <topology evidence="1">Multi-pass membrane protein</topology>
    </subcellularLocation>
</comment>
<accession>A0A1R1PWQ8</accession>
<dbReference type="Pfam" id="PF01124">
    <property type="entry name" value="MAPEG"/>
    <property type="match status" value="1"/>
</dbReference>
<keyword evidence="7" id="KW-1185">Reference proteome</keyword>
<keyword evidence="3 5" id="KW-1133">Transmembrane helix</keyword>
<evidence type="ECO:0000256" key="3">
    <source>
        <dbReference type="ARBA" id="ARBA00022989"/>
    </source>
</evidence>
<feature type="transmembrane region" description="Helical" evidence="5">
    <location>
        <begin position="123"/>
        <end position="144"/>
    </location>
</feature>
<evidence type="ECO:0000313" key="7">
    <source>
        <dbReference type="Proteomes" id="UP000188320"/>
    </source>
</evidence>
<dbReference type="InterPro" id="IPR050997">
    <property type="entry name" value="MAPEG"/>
</dbReference>
<dbReference type="SUPFAM" id="SSF161084">
    <property type="entry name" value="MAPEG domain-like"/>
    <property type="match status" value="1"/>
</dbReference>
<feature type="transmembrane region" description="Helical" evidence="5">
    <location>
        <begin position="91"/>
        <end position="111"/>
    </location>
</feature>
<dbReference type="InterPro" id="IPR001129">
    <property type="entry name" value="Membr-assoc_MAPEG"/>
</dbReference>
<dbReference type="GO" id="GO:0004602">
    <property type="term" value="F:glutathione peroxidase activity"/>
    <property type="evidence" value="ECO:0007669"/>
    <property type="project" value="TreeGrafter"/>
</dbReference>
<dbReference type="OrthoDB" id="410651at2759"/>
<feature type="transmembrane region" description="Helical" evidence="5">
    <location>
        <begin position="12"/>
        <end position="30"/>
    </location>
</feature>
<evidence type="ECO:0000256" key="1">
    <source>
        <dbReference type="ARBA" id="ARBA00004141"/>
    </source>
</evidence>
<organism evidence="6 7">
    <name type="scientific">Zancudomyces culisetae</name>
    <name type="common">Gut fungus</name>
    <name type="synonym">Smittium culisetae</name>
    <dbReference type="NCBI Taxonomy" id="1213189"/>
    <lineage>
        <taxon>Eukaryota</taxon>
        <taxon>Fungi</taxon>
        <taxon>Fungi incertae sedis</taxon>
        <taxon>Zoopagomycota</taxon>
        <taxon>Kickxellomycotina</taxon>
        <taxon>Harpellomycetes</taxon>
        <taxon>Harpellales</taxon>
        <taxon>Legeriomycetaceae</taxon>
        <taxon>Zancudomyces</taxon>
    </lineage>
</organism>
<dbReference type="InterPro" id="IPR023352">
    <property type="entry name" value="MAPEG-like_dom_sf"/>
</dbReference>
<dbReference type="EMBL" id="LSSK01000092">
    <property type="protein sequence ID" value="OMH85369.1"/>
    <property type="molecule type" value="Genomic_DNA"/>
</dbReference>
<dbReference type="PANTHER" id="PTHR10250:SF26">
    <property type="entry name" value="GLUTATHIONE S-TRANSFERASE 3, MITOCHONDRIAL"/>
    <property type="match status" value="1"/>
</dbReference>
<gene>
    <name evidence="6" type="ORF">AX774_g1092</name>
</gene>
<reference evidence="7" key="1">
    <citation type="submission" date="2017-01" db="EMBL/GenBank/DDBJ databases">
        <authorList>
            <person name="Wang Y."/>
            <person name="White M."/>
            <person name="Kvist S."/>
            <person name="Moncalvo J.-M."/>
        </authorList>
    </citation>
    <scope>NUCLEOTIDE SEQUENCE [LARGE SCALE GENOMIC DNA]</scope>
    <source>
        <strain evidence="7">COL-18-3</strain>
    </source>
</reference>
<dbReference type="GO" id="GO:0005635">
    <property type="term" value="C:nuclear envelope"/>
    <property type="evidence" value="ECO:0007669"/>
    <property type="project" value="TreeGrafter"/>
</dbReference>
<dbReference type="GO" id="GO:0005783">
    <property type="term" value="C:endoplasmic reticulum"/>
    <property type="evidence" value="ECO:0007669"/>
    <property type="project" value="TreeGrafter"/>
</dbReference>
<comment type="caution">
    <text evidence="6">The sequence shown here is derived from an EMBL/GenBank/DDBJ whole genome shotgun (WGS) entry which is preliminary data.</text>
</comment>
<proteinExistence type="predicted"/>
<evidence type="ECO:0000256" key="5">
    <source>
        <dbReference type="SAM" id="Phobius"/>
    </source>
</evidence>
<keyword evidence="2 5" id="KW-0812">Transmembrane</keyword>
<dbReference type="PANTHER" id="PTHR10250">
    <property type="entry name" value="MICROSOMAL GLUTATHIONE S-TRANSFERASE"/>
    <property type="match status" value="1"/>
</dbReference>
<dbReference type="AlphaFoldDB" id="A0A1R1PWQ8"/>
<keyword evidence="6" id="KW-0808">Transferase</keyword>
<evidence type="ECO:0000256" key="2">
    <source>
        <dbReference type="ARBA" id="ARBA00022692"/>
    </source>
</evidence>
<evidence type="ECO:0000256" key="4">
    <source>
        <dbReference type="ARBA" id="ARBA00023136"/>
    </source>
</evidence>
<dbReference type="Proteomes" id="UP000188320">
    <property type="component" value="Unassembled WGS sequence"/>
</dbReference>
<keyword evidence="4 5" id="KW-0472">Membrane</keyword>
<evidence type="ECO:0000313" key="6">
    <source>
        <dbReference type="EMBL" id="OMH85369.1"/>
    </source>
</evidence>
<name>A0A1R1PWQ8_ZANCU</name>
<sequence>MVDLHGDYRYNILAASGMLLQCQIAAIICGRMRRKYKVEYPDMGCGRFSKKLSDKEWVEFNSAVRVHQNYVEQLPIAVGSVLIGGLYFPKITAAIGGMYVIGRGLFAHGYIQFGPKGRMTGAILQNLCAMANTVACFVGIFYSFKN</sequence>
<dbReference type="GO" id="GO:0016020">
    <property type="term" value="C:membrane"/>
    <property type="evidence" value="ECO:0007669"/>
    <property type="project" value="UniProtKB-SubCell"/>
</dbReference>
<protein>
    <submittedName>
        <fullName evidence="6">Microsomal glutathione S-transferase 3</fullName>
    </submittedName>
</protein>